<evidence type="ECO:0000256" key="1">
    <source>
        <dbReference type="SAM" id="Phobius"/>
    </source>
</evidence>
<keyword evidence="3" id="KW-1185">Reference proteome</keyword>
<dbReference type="AlphaFoldDB" id="A0A9X1MWE6"/>
<evidence type="ECO:0000313" key="3">
    <source>
        <dbReference type="Proteomes" id="UP001139171"/>
    </source>
</evidence>
<protein>
    <submittedName>
        <fullName evidence="2">Uncharacterized protein</fullName>
    </submittedName>
</protein>
<dbReference type="EMBL" id="JAJNAG010000007">
    <property type="protein sequence ID" value="MCD1125430.1"/>
    <property type="molecule type" value="Genomic_DNA"/>
</dbReference>
<keyword evidence="1" id="KW-0812">Transmembrane</keyword>
<gene>
    <name evidence="2" type="ORF">LPW36_05260</name>
</gene>
<keyword evidence="1" id="KW-1133">Transmembrane helix</keyword>
<organism evidence="2 3">
    <name type="scientific">Limnobaculum eriocheiris</name>
    <dbReference type="NCBI Taxonomy" id="2897391"/>
    <lineage>
        <taxon>Bacteria</taxon>
        <taxon>Pseudomonadati</taxon>
        <taxon>Pseudomonadota</taxon>
        <taxon>Gammaproteobacteria</taxon>
        <taxon>Enterobacterales</taxon>
        <taxon>Budviciaceae</taxon>
        <taxon>Limnobaculum</taxon>
    </lineage>
</organism>
<dbReference type="RefSeq" id="WP_230608375.1">
    <property type="nucleotide sequence ID" value="NZ_JAJNAG010000007.1"/>
</dbReference>
<evidence type="ECO:0000313" key="2">
    <source>
        <dbReference type="EMBL" id="MCD1125430.1"/>
    </source>
</evidence>
<comment type="caution">
    <text evidence="2">The sequence shown here is derived from an EMBL/GenBank/DDBJ whole genome shotgun (WGS) entry which is preliminary data.</text>
</comment>
<proteinExistence type="predicted"/>
<accession>A0A9X1MWE6</accession>
<name>A0A9X1MWE6_9GAMM</name>
<reference evidence="2" key="1">
    <citation type="submission" date="2021-11" db="EMBL/GenBank/DDBJ databases">
        <title>Jinshanibacter sp. isolated from one year old Eriocheir sinensis.</title>
        <authorList>
            <person name="Li J.-Y."/>
            <person name="He W."/>
            <person name="Gao T.-H."/>
        </authorList>
    </citation>
    <scope>NUCLEOTIDE SEQUENCE</scope>
    <source>
        <strain evidence="2">LJY008</strain>
    </source>
</reference>
<sequence length="106" mass="11981">MHQHPFFIGEGDILSCPFSPVFLSPKISHPFYSTRHNAEIIMLRIFLLALLLATPALWQKTLATEQTVFDRFNTNACRVGKPHFQVSALCNQEITMLTSMAISLMS</sequence>
<keyword evidence="1" id="KW-0472">Membrane</keyword>
<dbReference type="Proteomes" id="UP001139171">
    <property type="component" value="Unassembled WGS sequence"/>
</dbReference>
<feature type="transmembrane region" description="Helical" evidence="1">
    <location>
        <begin position="41"/>
        <end position="58"/>
    </location>
</feature>